<name>A0A062VHH2_9PROT</name>
<dbReference type="Pfam" id="PF02482">
    <property type="entry name" value="Ribosomal_S30AE"/>
    <property type="match status" value="1"/>
</dbReference>
<reference evidence="1 2" key="1">
    <citation type="journal article" date="2014" name="Antonie Van Leeuwenhoek">
        <title>Hyphomonas beringensis sp. nov. and Hyphomonas chukchiensis sp. nov., isolated from surface seawater of the Bering Sea and Chukchi Sea.</title>
        <authorList>
            <person name="Li C."/>
            <person name="Lai Q."/>
            <person name="Li G."/>
            <person name="Dong C."/>
            <person name="Wang J."/>
            <person name="Liao Y."/>
            <person name="Shao Z."/>
        </authorList>
    </citation>
    <scope>NUCLEOTIDE SEQUENCE [LARGE SCALE GENOMIC DNA]</scope>
    <source>
        <strain evidence="1 2">PS728</strain>
    </source>
</reference>
<dbReference type="SUPFAM" id="SSF69754">
    <property type="entry name" value="Ribosome binding protein Y (YfiA homologue)"/>
    <property type="match status" value="1"/>
</dbReference>
<evidence type="ECO:0008006" key="3">
    <source>
        <dbReference type="Google" id="ProtNLM"/>
    </source>
</evidence>
<accession>A0A062VHH2</accession>
<dbReference type="AlphaFoldDB" id="A0A062VHH2"/>
<dbReference type="OrthoDB" id="121633at2"/>
<keyword evidence="2" id="KW-1185">Reference proteome</keyword>
<dbReference type="Proteomes" id="UP000027100">
    <property type="component" value="Unassembled WGS sequence"/>
</dbReference>
<proteinExistence type="predicted"/>
<comment type="caution">
    <text evidence="1">The sequence shown here is derived from an EMBL/GenBank/DDBJ whole genome shotgun (WGS) entry which is preliminary data.</text>
</comment>
<gene>
    <name evidence="1" type="ORF">HPO_08479</name>
</gene>
<evidence type="ECO:0000313" key="1">
    <source>
        <dbReference type="EMBL" id="KCZ98922.1"/>
    </source>
</evidence>
<dbReference type="eggNOG" id="COG1544">
    <property type="taxonomic scope" value="Bacteria"/>
</dbReference>
<organism evidence="1 2">
    <name type="scientific">Hyphomonas polymorpha PS728</name>
    <dbReference type="NCBI Taxonomy" id="1280954"/>
    <lineage>
        <taxon>Bacteria</taxon>
        <taxon>Pseudomonadati</taxon>
        <taxon>Pseudomonadota</taxon>
        <taxon>Alphaproteobacteria</taxon>
        <taxon>Hyphomonadales</taxon>
        <taxon>Hyphomonadaceae</taxon>
        <taxon>Hyphomonas</taxon>
    </lineage>
</organism>
<dbReference type="STRING" id="1280954.HPO_08479"/>
<dbReference type="InterPro" id="IPR036567">
    <property type="entry name" value="RHF-like"/>
</dbReference>
<evidence type="ECO:0000313" key="2">
    <source>
        <dbReference type="Proteomes" id="UP000027100"/>
    </source>
</evidence>
<dbReference type="Gene3D" id="3.30.160.100">
    <property type="entry name" value="Ribosome hibernation promotion factor-like"/>
    <property type="match status" value="1"/>
</dbReference>
<dbReference type="RefSeq" id="WP_035596995.1">
    <property type="nucleotide sequence ID" value="NZ_ARYM01000008.1"/>
</dbReference>
<sequence length="107" mass="12101">MDFQFNTGNKVDGDARMEAHFETRFRERLERFKPRLSRIEVHVRDTDGTRREGPDGIEAVIEARPYNGDPLTASDRAATPEEAVGSALQKLVARLDATFGKADRVRK</sequence>
<dbReference type="PATRIC" id="fig|1280954.3.peg.1719"/>
<protein>
    <recommendedName>
        <fullName evidence="3">Ribosomal subunit interface protein</fullName>
    </recommendedName>
</protein>
<dbReference type="InterPro" id="IPR003489">
    <property type="entry name" value="RHF/RaiA"/>
</dbReference>
<dbReference type="EMBL" id="ARYM01000008">
    <property type="protein sequence ID" value="KCZ98922.1"/>
    <property type="molecule type" value="Genomic_DNA"/>
</dbReference>